<dbReference type="RefSeq" id="WP_167808157.1">
    <property type="nucleotide sequence ID" value="NZ_JAAVMB010000020.1"/>
</dbReference>
<dbReference type="Proteomes" id="UP000521358">
    <property type="component" value="Unassembled WGS sequence"/>
</dbReference>
<gene>
    <name evidence="1" type="ORF">HED35_13590</name>
</gene>
<dbReference type="Gene3D" id="3.40.960.10">
    <property type="entry name" value="VSR Endonuclease"/>
    <property type="match status" value="1"/>
</dbReference>
<name>A0A7X6DB50_9ENTE</name>
<accession>A0A7X6DB50</accession>
<dbReference type="EMBL" id="JAAVMB010000020">
    <property type="protein sequence ID" value="NKC69125.1"/>
    <property type="molecule type" value="Genomic_DNA"/>
</dbReference>
<dbReference type="AlphaFoldDB" id="A0A7X6DB50"/>
<evidence type="ECO:0008006" key="3">
    <source>
        <dbReference type="Google" id="ProtNLM"/>
    </source>
</evidence>
<reference evidence="1 2" key="1">
    <citation type="submission" date="2020-03" db="EMBL/GenBank/DDBJ databases">
        <title>Bacterial samples isolated from urine from healthy bovine heifers (Gyr breed).</title>
        <authorList>
            <person name="Giannattasio-Ferraz S."/>
            <person name="Maskeri L."/>
            <person name="Penido A."/>
            <person name="Barbosa-Stancioli E.F."/>
            <person name="Putonti C."/>
        </authorList>
    </citation>
    <scope>NUCLEOTIDE SEQUENCE [LARGE SCALE GENOMIC DNA]</scope>
    <source>
        <strain evidence="1 2">UFMG-H7</strain>
    </source>
</reference>
<protein>
    <recommendedName>
        <fullName evidence="3">DUF2726 domain-containing protein</fullName>
    </recommendedName>
</protein>
<evidence type="ECO:0000313" key="1">
    <source>
        <dbReference type="EMBL" id="NKC69125.1"/>
    </source>
</evidence>
<proteinExistence type="predicted"/>
<evidence type="ECO:0000313" key="2">
    <source>
        <dbReference type="Proteomes" id="UP000521358"/>
    </source>
</evidence>
<organism evidence="1 2">
    <name type="scientific">Vagococcus fluvialis</name>
    <dbReference type="NCBI Taxonomy" id="2738"/>
    <lineage>
        <taxon>Bacteria</taxon>
        <taxon>Bacillati</taxon>
        <taxon>Bacillota</taxon>
        <taxon>Bacilli</taxon>
        <taxon>Lactobacillales</taxon>
        <taxon>Enterococcaceae</taxon>
        <taxon>Vagococcus</taxon>
    </lineage>
</organism>
<comment type="caution">
    <text evidence="1">The sequence shown here is derived from an EMBL/GenBank/DDBJ whole genome shotgun (WGS) entry which is preliminary data.</text>
</comment>
<sequence length="328" mass="38715">MKKAQRKTNECFENEVSQIYEGKYKLKEKYINNTTKLKFYHPECDYYFYATPRDFLQGKSGCPKCRNIRLSKSVTKSHQHFLKRLGDSLGDNYLILSTYKNGRTKIKLKHLKCGIEFSSLPGHILEGKRCPECWKKENGLRFRKSHEQFKKDLGENWFENFELLGKYEKQTSKICVRHKRCGNTFEVTPDSLLAGSGCPRCKESRGEKIITKILYENSILYKAQYKFDDCVYKDKLRFDFAILGELTNVIALVEYQGIQHYKAIEYFGGAKSLEIQQVRDKIKKEYAKKNKILFFEVKYNENIYERMNEILLIIKNKKTDSIFLKSVM</sequence>